<dbReference type="SUPFAM" id="SSF51735">
    <property type="entry name" value="NAD(P)-binding Rossmann-fold domains"/>
    <property type="match status" value="1"/>
</dbReference>
<sequence length="252" mass="26747">MASVAFTPRVAIVTGAAQGIGRTIALKLADEGLDVGVNDLLSNSEKVSKVVEEIRRRGRQAIPVIGDVSDEELVKGIIREIVEKLGRLDVMVANAGISSKGSLLETSVEHWDNVMKINGRGVMLCYKHAAEQMIKQGNGGRIIGVRRLAPYCASKFAVRGLTEAFALELIEYNITVNAYAPGLILTDMTASEHDAHVGGAHGAALKTLMRVPSDAPEAGPEPVASVVAYLIRPEAYFITGQTLTIDGGLMAA</sequence>
<accession>S8DQG9</accession>
<organism evidence="6 7">
    <name type="scientific">Fomitopsis schrenkii</name>
    <name type="common">Brown rot fungus</name>
    <dbReference type="NCBI Taxonomy" id="2126942"/>
    <lineage>
        <taxon>Eukaryota</taxon>
        <taxon>Fungi</taxon>
        <taxon>Dikarya</taxon>
        <taxon>Basidiomycota</taxon>
        <taxon>Agaricomycotina</taxon>
        <taxon>Agaricomycetes</taxon>
        <taxon>Polyporales</taxon>
        <taxon>Fomitopsis</taxon>
    </lineage>
</organism>
<gene>
    <name evidence="6" type="ORF">FOMPIDRAFT_86454</name>
</gene>
<dbReference type="Gene3D" id="3.40.50.720">
    <property type="entry name" value="NAD(P)-binding Rossmann-like Domain"/>
    <property type="match status" value="1"/>
</dbReference>
<dbReference type="FunFam" id="3.40.50.720:FF:000084">
    <property type="entry name" value="Short-chain dehydrogenase reductase"/>
    <property type="match status" value="1"/>
</dbReference>
<dbReference type="FunCoup" id="S8DQG9">
    <property type="interactions" value="24"/>
</dbReference>
<evidence type="ECO:0000256" key="5">
    <source>
        <dbReference type="RuleBase" id="RU000363"/>
    </source>
</evidence>
<dbReference type="InParanoid" id="S8DQG9"/>
<name>S8DQG9_FOMSC</name>
<evidence type="ECO:0000256" key="1">
    <source>
        <dbReference type="ARBA" id="ARBA00006484"/>
    </source>
</evidence>
<evidence type="ECO:0000313" key="7">
    <source>
        <dbReference type="Proteomes" id="UP000015241"/>
    </source>
</evidence>
<keyword evidence="3" id="KW-0521">NADP</keyword>
<dbReference type="PANTHER" id="PTHR42879:SF2">
    <property type="entry name" value="3-OXOACYL-[ACYL-CARRIER-PROTEIN] REDUCTASE FABG"/>
    <property type="match status" value="1"/>
</dbReference>
<reference evidence="6 7" key="1">
    <citation type="journal article" date="2012" name="Science">
        <title>The Paleozoic origin of enzymatic lignin decomposition reconstructed from 31 fungal genomes.</title>
        <authorList>
            <person name="Floudas D."/>
            <person name="Binder M."/>
            <person name="Riley R."/>
            <person name="Barry K."/>
            <person name="Blanchette R.A."/>
            <person name="Henrissat B."/>
            <person name="Martinez A.T."/>
            <person name="Otillar R."/>
            <person name="Spatafora J.W."/>
            <person name="Yadav J.S."/>
            <person name="Aerts A."/>
            <person name="Benoit I."/>
            <person name="Boyd A."/>
            <person name="Carlson A."/>
            <person name="Copeland A."/>
            <person name="Coutinho P.M."/>
            <person name="de Vries R.P."/>
            <person name="Ferreira P."/>
            <person name="Findley K."/>
            <person name="Foster B."/>
            <person name="Gaskell J."/>
            <person name="Glotzer D."/>
            <person name="Gorecki P."/>
            <person name="Heitman J."/>
            <person name="Hesse C."/>
            <person name="Hori C."/>
            <person name="Igarashi K."/>
            <person name="Jurgens J.A."/>
            <person name="Kallen N."/>
            <person name="Kersten P."/>
            <person name="Kohler A."/>
            <person name="Kuees U."/>
            <person name="Kumar T.K.A."/>
            <person name="Kuo A."/>
            <person name="LaButti K."/>
            <person name="Larrondo L.F."/>
            <person name="Lindquist E."/>
            <person name="Ling A."/>
            <person name="Lombard V."/>
            <person name="Lucas S."/>
            <person name="Lundell T."/>
            <person name="Martin R."/>
            <person name="McLaughlin D.J."/>
            <person name="Morgenstern I."/>
            <person name="Morin E."/>
            <person name="Murat C."/>
            <person name="Nagy L.G."/>
            <person name="Nolan M."/>
            <person name="Ohm R.A."/>
            <person name="Patyshakuliyeva A."/>
            <person name="Rokas A."/>
            <person name="Ruiz-Duenas F.J."/>
            <person name="Sabat G."/>
            <person name="Salamov A."/>
            <person name="Samejima M."/>
            <person name="Schmutz J."/>
            <person name="Slot J.C."/>
            <person name="St John F."/>
            <person name="Stenlid J."/>
            <person name="Sun H."/>
            <person name="Sun S."/>
            <person name="Syed K."/>
            <person name="Tsang A."/>
            <person name="Wiebenga A."/>
            <person name="Young D."/>
            <person name="Pisabarro A."/>
            <person name="Eastwood D.C."/>
            <person name="Martin F."/>
            <person name="Cullen D."/>
            <person name="Grigoriev I.V."/>
            <person name="Hibbett D.S."/>
        </authorList>
    </citation>
    <scope>NUCLEOTIDE SEQUENCE</scope>
    <source>
        <strain evidence="7">FP-58527</strain>
    </source>
</reference>
<evidence type="ECO:0000256" key="2">
    <source>
        <dbReference type="ARBA" id="ARBA00012948"/>
    </source>
</evidence>
<dbReference type="EC" id="1.1.1.100" evidence="2"/>
<dbReference type="GO" id="GO:0004316">
    <property type="term" value="F:3-oxoacyl-[acyl-carrier-protein] reductase (NADPH) activity"/>
    <property type="evidence" value="ECO:0007669"/>
    <property type="project" value="UniProtKB-EC"/>
</dbReference>
<dbReference type="eggNOG" id="KOG1200">
    <property type="taxonomic scope" value="Eukaryota"/>
</dbReference>
<dbReference type="PRINTS" id="PR00080">
    <property type="entry name" value="SDRFAMILY"/>
</dbReference>
<evidence type="ECO:0000313" key="6">
    <source>
        <dbReference type="EMBL" id="EPS94917.1"/>
    </source>
</evidence>
<comment type="similarity">
    <text evidence="1 5">Belongs to the short-chain dehydrogenases/reductases (SDR) family.</text>
</comment>
<dbReference type="Proteomes" id="UP000015241">
    <property type="component" value="Unassembled WGS sequence"/>
</dbReference>
<dbReference type="PRINTS" id="PR00081">
    <property type="entry name" value="GDHRDH"/>
</dbReference>
<dbReference type="InterPro" id="IPR020904">
    <property type="entry name" value="Sc_DH/Rdtase_CS"/>
</dbReference>
<dbReference type="STRING" id="743788.S8DQG9"/>
<dbReference type="InterPro" id="IPR002347">
    <property type="entry name" value="SDR_fam"/>
</dbReference>
<evidence type="ECO:0000256" key="3">
    <source>
        <dbReference type="ARBA" id="ARBA00022857"/>
    </source>
</evidence>
<dbReference type="OrthoDB" id="498125at2759"/>
<evidence type="ECO:0000256" key="4">
    <source>
        <dbReference type="ARBA" id="ARBA00048508"/>
    </source>
</evidence>
<protein>
    <recommendedName>
        <fullName evidence="2">3-oxoacyl-[acyl-carrier-protein] reductase</fullName>
        <ecNumber evidence="2">1.1.1.100</ecNumber>
    </recommendedName>
</protein>
<keyword evidence="7" id="KW-1185">Reference proteome</keyword>
<proteinExistence type="inferred from homology"/>
<dbReference type="PROSITE" id="PS00061">
    <property type="entry name" value="ADH_SHORT"/>
    <property type="match status" value="1"/>
</dbReference>
<dbReference type="PANTHER" id="PTHR42879">
    <property type="entry name" value="3-OXOACYL-(ACYL-CARRIER-PROTEIN) REDUCTASE"/>
    <property type="match status" value="1"/>
</dbReference>
<dbReference type="EMBL" id="KE504220">
    <property type="protein sequence ID" value="EPS94917.1"/>
    <property type="molecule type" value="Genomic_DNA"/>
</dbReference>
<dbReference type="InterPro" id="IPR036291">
    <property type="entry name" value="NAD(P)-bd_dom_sf"/>
</dbReference>
<comment type="catalytic activity">
    <reaction evidence="4">
        <text>a (3R)-hydroxyacyl-[ACP] + NADP(+) = a 3-oxoacyl-[ACP] + NADPH + H(+)</text>
        <dbReference type="Rhea" id="RHEA:17397"/>
        <dbReference type="Rhea" id="RHEA-COMP:9916"/>
        <dbReference type="Rhea" id="RHEA-COMP:9945"/>
        <dbReference type="ChEBI" id="CHEBI:15378"/>
        <dbReference type="ChEBI" id="CHEBI:57783"/>
        <dbReference type="ChEBI" id="CHEBI:58349"/>
        <dbReference type="ChEBI" id="CHEBI:78776"/>
        <dbReference type="ChEBI" id="CHEBI:78827"/>
        <dbReference type="EC" id="1.1.1.100"/>
    </reaction>
</comment>
<dbReference type="Pfam" id="PF00106">
    <property type="entry name" value="adh_short"/>
    <property type="match status" value="1"/>
</dbReference>
<dbReference type="AlphaFoldDB" id="S8DQG9"/>
<dbReference type="HOGENOM" id="CLU_010194_1_0_1"/>
<dbReference type="InterPro" id="IPR050259">
    <property type="entry name" value="SDR"/>
</dbReference>
<dbReference type="GO" id="GO:0032787">
    <property type="term" value="P:monocarboxylic acid metabolic process"/>
    <property type="evidence" value="ECO:0007669"/>
    <property type="project" value="UniProtKB-ARBA"/>
</dbReference>